<evidence type="ECO:0000313" key="2">
    <source>
        <dbReference type="EMBL" id="KAK7093069.1"/>
    </source>
</evidence>
<evidence type="ECO:0000313" key="3">
    <source>
        <dbReference type="Proteomes" id="UP001374579"/>
    </source>
</evidence>
<organism evidence="2 3">
    <name type="scientific">Littorina saxatilis</name>
    <dbReference type="NCBI Taxonomy" id="31220"/>
    <lineage>
        <taxon>Eukaryota</taxon>
        <taxon>Metazoa</taxon>
        <taxon>Spiralia</taxon>
        <taxon>Lophotrochozoa</taxon>
        <taxon>Mollusca</taxon>
        <taxon>Gastropoda</taxon>
        <taxon>Caenogastropoda</taxon>
        <taxon>Littorinimorpha</taxon>
        <taxon>Littorinoidea</taxon>
        <taxon>Littorinidae</taxon>
        <taxon>Littorina</taxon>
    </lineage>
</organism>
<accession>A0AAN9AUZ7</accession>
<dbReference type="AlphaFoldDB" id="A0AAN9AUZ7"/>
<gene>
    <name evidence="2" type="ORF">V1264_008722</name>
</gene>
<dbReference type="EMBL" id="JBAMIC010000021">
    <property type="protein sequence ID" value="KAK7093069.1"/>
    <property type="molecule type" value="Genomic_DNA"/>
</dbReference>
<keyword evidence="1" id="KW-0812">Transmembrane</keyword>
<sequence length="149" mass="16056">MLGELNAGGGTFSKEVEFDLNQSTDIFTTSSTDTETTEAEPSTNLKAFKKSQDLRFFILLGCFGAVLLFLVVIIIVVGVVFRRRGRSSRLTSPDGPHTSQRSARDGAVFHAARAGHGDRDPRVSGYAHVYTEIVDGADGGFVLIGLFLS</sequence>
<keyword evidence="1" id="KW-1133">Transmembrane helix</keyword>
<reference evidence="2 3" key="1">
    <citation type="submission" date="2024-02" db="EMBL/GenBank/DDBJ databases">
        <title>Chromosome-scale genome assembly of the rough periwinkle Littorina saxatilis.</title>
        <authorList>
            <person name="De Jode A."/>
            <person name="Faria R."/>
            <person name="Formenti G."/>
            <person name="Sims Y."/>
            <person name="Smith T.P."/>
            <person name="Tracey A."/>
            <person name="Wood J.M.D."/>
            <person name="Zagrodzka Z.B."/>
            <person name="Johannesson K."/>
            <person name="Butlin R.K."/>
            <person name="Leder E.H."/>
        </authorList>
    </citation>
    <scope>NUCLEOTIDE SEQUENCE [LARGE SCALE GENOMIC DNA]</scope>
    <source>
        <strain evidence="2">Snail1</strain>
        <tissue evidence="2">Muscle</tissue>
    </source>
</reference>
<proteinExistence type="predicted"/>
<dbReference type="Proteomes" id="UP001374579">
    <property type="component" value="Unassembled WGS sequence"/>
</dbReference>
<feature type="transmembrane region" description="Helical" evidence="1">
    <location>
        <begin position="56"/>
        <end position="81"/>
    </location>
</feature>
<name>A0AAN9AUZ7_9CAEN</name>
<evidence type="ECO:0000256" key="1">
    <source>
        <dbReference type="SAM" id="Phobius"/>
    </source>
</evidence>
<protein>
    <submittedName>
        <fullName evidence="2">Uncharacterized protein</fullName>
    </submittedName>
</protein>
<keyword evidence="3" id="KW-1185">Reference proteome</keyword>
<comment type="caution">
    <text evidence="2">The sequence shown here is derived from an EMBL/GenBank/DDBJ whole genome shotgun (WGS) entry which is preliminary data.</text>
</comment>
<keyword evidence="1" id="KW-0472">Membrane</keyword>